<reference evidence="2" key="1">
    <citation type="submission" date="2016-05" db="EMBL/GenBank/DDBJ databases">
        <title>Comparative genomics of biotechnologically important yeasts.</title>
        <authorList>
            <consortium name="DOE Joint Genome Institute"/>
            <person name="Riley R."/>
            <person name="Haridas S."/>
            <person name="Wolfe K.H."/>
            <person name="Lopes M.R."/>
            <person name="Hittinger C.T."/>
            <person name="Goker M."/>
            <person name="Salamov A."/>
            <person name="Wisecaver J."/>
            <person name="Long T.M."/>
            <person name="Aerts A.L."/>
            <person name="Barry K."/>
            <person name="Choi C."/>
            <person name="Clum A."/>
            <person name="Coughlan A.Y."/>
            <person name="Deshpande S."/>
            <person name="Douglass A.P."/>
            <person name="Hanson S.J."/>
            <person name="Klenk H.-P."/>
            <person name="Labutti K."/>
            <person name="Lapidus A."/>
            <person name="Lindquist E."/>
            <person name="Lipzen A."/>
            <person name="Meier-Kolthoff J.P."/>
            <person name="Ohm R.A."/>
            <person name="Otillar R.P."/>
            <person name="Pangilinan J."/>
            <person name="Peng Y."/>
            <person name="Rokas A."/>
            <person name="Rosa C.A."/>
            <person name="Scheuner C."/>
            <person name="Sibirny A.A."/>
            <person name="Slot J.C."/>
            <person name="Stielow J.B."/>
            <person name="Sun H."/>
            <person name="Kurtzman C.P."/>
            <person name="Blackwell M."/>
            <person name="Grigoriev I.V."/>
            <person name="Jeffries T.W."/>
        </authorList>
    </citation>
    <scope>NUCLEOTIDE SEQUENCE [LARGE SCALE GENOMIC DNA]</scope>
    <source>
        <strain evidence="2">NRRL Y-17324</strain>
    </source>
</reference>
<dbReference type="AlphaFoldDB" id="A0A1E4SJ88"/>
<accession>A0A1E4SJ88</accession>
<gene>
    <name evidence="1" type="ORF">CANTADRAFT_205219</name>
</gene>
<protein>
    <submittedName>
        <fullName evidence="1">Uncharacterized protein</fullName>
    </submittedName>
</protein>
<dbReference type="Proteomes" id="UP000094285">
    <property type="component" value="Unassembled WGS sequence"/>
</dbReference>
<proteinExistence type="predicted"/>
<organism evidence="1 2">
    <name type="scientific">Suhomyces tanzawaensis NRRL Y-17324</name>
    <dbReference type="NCBI Taxonomy" id="984487"/>
    <lineage>
        <taxon>Eukaryota</taxon>
        <taxon>Fungi</taxon>
        <taxon>Dikarya</taxon>
        <taxon>Ascomycota</taxon>
        <taxon>Saccharomycotina</taxon>
        <taxon>Pichiomycetes</taxon>
        <taxon>Debaryomycetaceae</taxon>
        <taxon>Suhomyces</taxon>
    </lineage>
</organism>
<name>A0A1E4SJ88_9ASCO</name>
<evidence type="ECO:0000313" key="1">
    <source>
        <dbReference type="EMBL" id="ODV79573.1"/>
    </source>
</evidence>
<sequence>MVIAGADREDGVFYLFDLSQLLPNVKEVEWIPHRARSRKISFYSFSRSQAIRLCIAMLPTT</sequence>
<dbReference type="EMBL" id="KV453911">
    <property type="protein sequence ID" value="ODV79573.1"/>
    <property type="molecule type" value="Genomic_DNA"/>
</dbReference>
<dbReference type="GeneID" id="30980717"/>
<dbReference type="RefSeq" id="XP_020064695.1">
    <property type="nucleotide sequence ID" value="XM_020206580.1"/>
</dbReference>
<evidence type="ECO:0000313" key="2">
    <source>
        <dbReference type="Proteomes" id="UP000094285"/>
    </source>
</evidence>
<keyword evidence="2" id="KW-1185">Reference proteome</keyword>